<organism evidence="4 5">
    <name type="scientific">Coccomyxa viridis</name>
    <dbReference type="NCBI Taxonomy" id="1274662"/>
    <lineage>
        <taxon>Eukaryota</taxon>
        <taxon>Viridiplantae</taxon>
        <taxon>Chlorophyta</taxon>
        <taxon>core chlorophytes</taxon>
        <taxon>Trebouxiophyceae</taxon>
        <taxon>Trebouxiophyceae incertae sedis</taxon>
        <taxon>Coccomyxaceae</taxon>
        <taxon>Coccomyxa</taxon>
    </lineage>
</organism>
<gene>
    <name evidence="4" type="primary">g4839</name>
    <name evidence="4" type="ORF">VP750_LOCUS4129</name>
</gene>
<evidence type="ECO:0000313" key="5">
    <source>
        <dbReference type="Proteomes" id="UP001497392"/>
    </source>
</evidence>
<dbReference type="InterPro" id="IPR003435">
    <property type="entry name" value="Chaperonin_RcbX"/>
</dbReference>
<name>A0ABP1FRA5_9CHLO</name>
<dbReference type="Gene3D" id="1.10.1200.210">
    <property type="entry name" value="Chaperonin-like RbcX"/>
    <property type="match status" value="1"/>
</dbReference>
<dbReference type="PANTHER" id="PTHR33791">
    <property type="entry name" value="CHAPERONIN-LIKE RBCX PROTEIN 1, CHLOROPLASTIC"/>
    <property type="match status" value="1"/>
</dbReference>
<evidence type="ECO:0000256" key="1">
    <source>
        <dbReference type="ARBA" id="ARBA00022531"/>
    </source>
</evidence>
<dbReference type="PANTHER" id="PTHR33791:SF1">
    <property type="entry name" value="RUBISCO CHAPERONE RBCX"/>
    <property type="match status" value="1"/>
</dbReference>
<keyword evidence="5" id="KW-1185">Reference proteome</keyword>
<dbReference type="Proteomes" id="UP001497392">
    <property type="component" value="Unassembled WGS sequence"/>
</dbReference>
<keyword evidence="3" id="KW-0120">Carbon dioxide fixation</keyword>
<keyword evidence="1" id="KW-0602">Photosynthesis</keyword>
<sequence length="140" mass="15654">MLVPSDSFGGRSPEKKAADLLRTLFTFCAARVVLAQLEGSGRGSLASYNAESYDALTKMLHEEPMRDGDVWVEKLLQQNEMLALRIMEVRAAYCKDDFEWHMMQSLANKDMGNANVALLRSNAEKSFKRASSSKQQDAES</sequence>
<accession>A0ABP1FRA5</accession>
<evidence type="ECO:0000256" key="2">
    <source>
        <dbReference type="ARBA" id="ARBA00023186"/>
    </source>
</evidence>
<dbReference type="EMBL" id="CAXHTA020000007">
    <property type="protein sequence ID" value="CAL5222470.1"/>
    <property type="molecule type" value="Genomic_DNA"/>
</dbReference>
<evidence type="ECO:0000313" key="4">
    <source>
        <dbReference type="EMBL" id="CAL5222470.1"/>
    </source>
</evidence>
<reference evidence="4 5" key="1">
    <citation type="submission" date="2024-06" db="EMBL/GenBank/DDBJ databases">
        <authorList>
            <person name="Kraege A."/>
            <person name="Thomma B."/>
        </authorList>
    </citation>
    <scope>NUCLEOTIDE SEQUENCE [LARGE SCALE GENOMIC DNA]</scope>
</reference>
<dbReference type="InterPro" id="IPR038052">
    <property type="entry name" value="Chaperonin_RbcX_sf"/>
</dbReference>
<dbReference type="Pfam" id="PF02341">
    <property type="entry name" value="RbcX"/>
    <property type="match status" value="1"/>
</dbReference>
<comment type="caution">
    <text evidence="4">The sequence shown here is derived from an EMBL/GenBank/DDBJ whole genome shotgun (WGS) entry which is preliminary data.</text>
</comment>
<keyword evidence="2" id="KW-0143">Chaperone</keyword>
<dbReference type="SUPFAM" id="SSF158615">
    <property type="entry name" value="RbcX-like"/>
    <property type="match status" value="1"/>
</dbReference>
<evidence type="ECO:0000256" key="3">
    <source>
        <dbReference type="ARBA" id="ARBA00023300"/>
    </source>
</evidence>
<protein>
    <submittedName>
        <fullName evidence="4">G4839 protein</fullName>
    </submittedName>
</protein>
<proteinExistence type="predicted"/>